<proteinExistence type="predicted"/>
<dbReference type="STRING" id="1838286.Verru16b_02824"/>
<dbReference type="EMBL" id="CP016094">
    <property type="protein sequence ID" value="AOS45737.1"/>
    <property type="molecule type" value="Genomic_DNA"/>
</dbReference>
<evidence type="ECO:0000313" key="1">
    <source>
        <dbReference type="EMBL" id="AOS45737.1"/>
    </source>
</evidence>
<dbReference type="PANTHER" id="PTHR12993:SF11">
    <property type="entry name" value="N-ACETYLGLUCOSAMINYL-PHOSPHATIDYLINOSITOL DE-N-ACETYLASE"/>
    <property type="match status" value="1"/>
</dbReference>
<protein>
    <submittedName>
        <fullName evidence="1">Glucosamine-6-phosphate deaminase-like protein</fullName>
    </submittedName>
</protein>
<reference evidence="1 2" key="1">
    <citation type="submission" date="2016-06" db="EMBL/GenBank/DDBJ databases">
        <title>Three novel species with peptidoglycan cell walls form the new genus Lacunisphaera gen. nov. in the family Opitutaceae of the verrucomicrobial subdivision 4.</title>
        <authorList>
            <person name="Rast P."/>
            <person name="Gloeckner I."/>
            <person name="Jogler M."/>
            <person name="Boedeker C."/>
            <person name="Jeske O."/>
            <person name="Wiegand S."/>
            <person name="Reinhardt R."/>
            <person name="Schumann P."/>
            <person name="Rohde M."/>
            <person name="Spring S."/>
            <person name="Gloeckner F.O."/>
            <person name="Jogler C."/>
        </authorList>
    </citation>
    <scope>NUCLEOTIDE SEQUENCE [LARGE SCALE GENOMIC DNA]</scope>
    <source>
        <strain evidence="1 2">IG16b</strain>
    </source>
</reference>
<name>A0A1D8AXY9_9BACT</name>
<dbReference type="RefSeq" id="WP_069962853.1">
    <property type="nucleotide sequence ID" value="NZ_CP016094.1"/>
</dbReference>
<gene>
    <name evidence="1" type="ORF">Verru16b_02824</name>
</gene>
<accession>A0A1D8AXY9</accession>
<evidence type="ECO:0000313" key="2">
    <source>
        <dbReference type="Proteomes" id="UP000095228"/>
    </source>
</evidence>
<dbReference type="InterPro" id="IPR024078">
    <property type="entry name" value="LmbE-like_dom_sf"/>
</dbReference>
<dbReference type="GO" id="GO:0016811">
    <property type="term" value="F:hydrolase activity, acting on carbon-nitrogen (but not peptide) bonds, in linear amides"/>
    <property type="evidence" value="ECO:0007669"/>
    <property type="project" value="TreeGrafter"/>
</dbReference>
<organism evidence="1 2">
    <name type="scientific">Lacunisphaera limnophila</name>
    <dbReference type="NCBI Taxonomy" id="1838286"/>
    <lineage>
        <taxon>Bacteria</taxon>
        <taxon>Pseudomonadati</taxon>
        <taxon>Verrucomicrobiota</taxon>
        <taxon>Opitutia</taxon>
        <taxon>Opitutales</taxon>
        <taxon>Opitutaceae</taxon>
        <taxon>Lacunisphaera</taxon>
    </lineage>
</organism>
<dbReference type="PANTHER" id="PTHR12993">
    <property type="entry name" value="N-ACETYLGLUCOSAMINYL-PHOSPHATIDYLINOSITOL DE-N-ACETYLASE-RELATED"/>
    <property type="match status" value="1"/>
</dbReference>
<sequence>MPAPSHPTAFASTPLIGWRHRPKLWLRVQLGRLMHARLQRRAAPLPTRNTATSLVIAPHPDDEVLGCGGLIAHLVAGGESVHIVYLTDGSASHPGHPVHDPASIAHLRTEEARRATGLLGVPEAQLTFMHAPDGQLPHLPPALRTGLIQRLQLLISQLRPDQVLVTARTDGSSEHTAAQALTEEALAGLPAGRPRLLEYLVWSRWSPRLLQTACRAPATVFRHALSPREAGLKHDALGVFRSQFAPLPPWTQPVLPPGFAQLFQAPEEYFLEFPH</sequence>
<dbReference type="KEGG" id="obg:Verru16b_02824"/>
<keyword evidence="2" id="KW-1185">Reference proteome</keyword>
<dbReference type="AlphaFoldDB" id="A0A1D8AXY9"/>
<dbReference type="Proteomes" id="UP000095228">
    <property type="component" value="Chromosome"/>
</dbReference>
<dbReference type="OrthoDB" id="9790023at2"/>
<dbReference type="InterPro" id="IPR003737">
    <property type="entry name" value="GlcNAc_PI_deacetylase-related"/>
</dbReference>
<dbReference type="Gene3D" id="3.40.50.10320">
    <property type="entry name" value="LmbE-like"/>
    <property type="match status" value="1"/>
</dbReference>
<dbReference type="SUPFAM" id="SSF102588">
    <property type="entry name" value="LmbE-like"/>
    <property type="match status" value="1"/>
</dbReference>
<dbReference type="Pfam" id="PF02585">
    <property type="entry name" value="PIG-L"/>
    <property type="match status" value="1"/>
</dbReference>